<dbReference type="PANTHER" id="PTHR46471">
    <property type="entry name" value="CHITIN DEACETYLASE"/>
    <property type="match status" value="1"/>
</dbReference>
<dbReference type="AlphaFoldDB" id="A0A4V1IWW6"/>
<evidence type="ECO:0000256" key="4">
    <source>
        <dbReference type="ARBA" id="ARBA00022801"/>
    </source>
</evidence>
<evidence type="ECO:0000256" key="2">
    <source>
        <dbReference type="ARBA" id="ARBA00022723"/>
    </source>
</evidence>
<feature type="chain" id="PRO_5020191089" description="NodB homology domain-containing protein" evidence="6">
    <location>
        <begin position="23"/>
        <end position="254"/>
    </location>
</feature>
<feature type="domain" description="NodB homology" evidence="7">
    <location>
        <begin position="51"/>
        <end position="239"/>
    </location>
</feature>
<dbReference type="GO" id="GO:0046872">
    <property type="term" value="F:metal ion binding"/>
    <property type="evidence" value="ECO:0007669"/>
    <property type="project" value="UniProtKB-KW"/>
</dbReference>
<keyword evidence="9" id="KW-1185">Reference proteome</keyword>
<proteinExistence type="predicted"/>
<dbReference type="PROSITE" id="PS51677">
    <property type="entry name" value="NODB"/>
    <property type="match status" value="1"/>
</dbReference>
<dbReference type="GO" id="GO:0005975">
    <property type="term" value="P:carbohydrate metabolic process"/>
    <property type="evidence" value="ECO:0007669"/>
    <property type="project" value="InterPro"/>
</dbReference>
<evidence type="ECO:0000259" key="7">
    <source>
        <dbReference type="PROSITE" id="PS51677"/>
    </source>
</evidence>
<accession>A0A4V1IWW6</accession>
<dbReference type="Proteomes" id="UP000271241">
    <property type="component" value="Unassembled WGS sequence"/>
</dbReference>
<evidence type="ECO:0000256" key="5">
    <source>
        <dbReference type="ARBA" id="ARBA00023277"/>
    </source>
</evidence>
<dbReference type="STRING" id="78915.A0A4V1IWW6"/>
<dbReference type="CDD" id="cd10951">
    <property type="entry name" value="CE4_ClCDA_like"/>
    <property type="match status" value="1"/>
</dbReference>
<keyword evidence="3 6" id="KW-0732">Signal</keyword>
<evidence type="ECO:0000256" key="3">
    <source>
        <dbReference type="ARBA" id="ARBA00022729"/>
    </source>
</evidence>
<protein>
    <recommendedName>
        <fullName evidence="7">NodB homology domain-containing protein</fullName>
    </recommendedName>
</protein>
<evidence type="ECO:0000313" key="8">
    <source>
        <dbReference type="EMBL" id="RKP08989.1"/>
    </source>
</evidence>
<dbReference type="EMBL" id="KZ992552">
    <property type="protein sequence ID" value="RKP08989.1"/>
    <property type="molecule type" value="Genomic_DNA"/>
</dbReference>
<keyword evidence="5" id="KW-0119">Carbohydrate metabolism</keyword>
<evidence type="ECO:0000256" key="6">
    <source>
        <dbReference type="SAM" id="SignalP"/>
    </source>
</evidence>
<dbReference type="GO" id="GO:0016810">
    <property type="term" value="F:hydrolase activity, acting on carbon-nitrogen (but not peptide) bonds"/>
    <property type="evidence" value="ECO:0007669"/>
    <property type="project" value="InterPro"/>
</dbReference>
<evidence type="ECO:0000256" key="1">
    <source>
        <dbReference type="ARBA" id="ARBA00001941"/>
    </source>
</evidence>
<dbReference type="InterPro" id="IPR011330">
    <property type="entry name" value="Glyco_hydro/deAcase_b/a-brl"/>
</dbReference>
<dbReference type="Gene3D" id="3.20.20.370">
    <property type="entry name" value="Glycoside hydrolase/deacetylase"/>
    <property type="match status" value="1"/>
</dbReference>
<gene>
    <name evidence="8" type="ORF">THASP1DRAFT_14840</name>
</gene>
<comment type="cofactor">
    <cofactor evidence="1">
        <name>Co(2+)</name>
        <dbReference type="ChEBI" id="CHEBI:48828"/>
    </cofactor>
</comment>
<organism evidence="8 9">
    <name type="scientific">Thamnocephalis sphaerospora</name>
    <dbReference type="NCBI Taxonomy" id="78915"/>
    <lineage>
        <taxon>Eukaryota</taxon>
        <taxon>Fungi</taxon>
        <taxon>Fungi incertae sedis</taxon>
        <taxon>Zoopagomycota</taxon>
        <taxon>Zoopagomycotina</taxon>
        <taxon>Zoopagomycetes</taxon>
        <taxon>Zoopagales</taxon>
        <taxon>Sigmoideomycetaceae</taxon>
        <taxon>Thamnocephalis</taxon>
    </lineage>
</organism>
<reference evidence="9" key="1">
    <citation type="journal article" date="2018" name="Nat. Microbiol.">
        <title>Leveraging single-cell genomics to expand the fungal tree of life.</title>
        <authorList>
            <person name="Ahrendt S.R."/>
            <person name="Quandt C.A."/>
            <person name="Ciobanu D."/>
            <person name="Clum A."/>
            <person name="Salamov A."/>
            <person name="Andreopoulos B."/>
            <person name="Cheng J.F."/>
            <person name="Woyke T."/>
            <person name="Pelin A."/>
            <person name="Henrissat B."/>
            <person name="Reynolds N.K."/>
            <person name="Benny G.L."/>
            <person name="Smith M.E."/>
            <person name="James T.Y."/>
            <person name="Grigoriev I.V."/>
        </authorList>
    </citation>
    <scope>NUCLEOTIDE SEQUENCE [LARGE SCALE GENOMIC DNA]</scope>
    <source>
        <strain evidence="9">RSA 1356</strain>
    </source>
</reference>
<evidence type="ECO:0000313" key="9">
    <source>
        <dbReference type="Proteomes" id="UP000271241"/>
    </source>
</evidence>
<keyword evidence="4" id="KW-0378">Hydrolase</keyword>
<dbReference type="OrthoDB" id="407355at2759"/>
<sequence length="254" mass="27813">MIRNFLTSLVLLVIPVSVVINALPASAALHQHRRRSGPAPGAVVYTCATPKTFALTFDDGPGPYEDELLNQLDRLGVKATFFVNGDNAGSLDDPALAARVQRAYKTGHQIASHTYSHADLTKIGPSQVRSEMTQLEGQLKRIIGVRPTYMRPPYGSTNGQVLGIMRELGYRVVNWDIDTNDWRHPNDAEASLNTVRGALRGRSRGEPGIILSHSTMPSTAHNFVTNAVQAIRAKGYRLVRIDECLGDPNGAYRQ</sequence>
<dbReference type="InterPro" id="IPR002509">
    <property type="entry name" value="NODB_dom"/>
</dbReference>
<dbReference type="SUPFAM" id="SSF88713">
    <property type="entry name" value="Glycoside hydrolase/deacetylase"/>
    <property type="match status" value="1"/>
</dbReference>
<keyword evidence="2" id="KW-0479">Metal-binding</keyword>
<feature type="signal peptide" evidence="6">
    <location>
        <begin position="1"/>
        <end position="22"/>
    </location>
</feature>
<dbReference type="Pfam" id="PF01522">
    <property type="entry name" value="Polysacc_deac_1"/>
    <property type="match status" value="1"/>
</dbReference>
<dbReference type="PANTHER" id="PTHR46471:SF2">
    <property type="entry name" value="CHITIN DEACETYLASE-RELATED"/>
    <property type="match status" value="1"/>
</dbReference>
<name>A0A4V1IWW6_9FUNG</name>